<accession>D3BK99</accession>
<keyword evidence="7" id="KW-0449">Lipoprotein</keyword>
<evidence type="ECO:0000313" key="14">
    <source>
        <dbReference type="Proteomes" id="UP000001396"/>
    </source>
</evidence>
<evidence type="ECO:0000256" key="7">
    <source>
        <dbReference type="ARBA" id="ARBA00023288"/>
    </source>
</evidence>
<dbReference type="EMBL" id="ADBJ01000038">
    <property type="protein sequence ID" value="EFA78329.1"/>
    <property type="molecule type" value="Genomic_DNA"/>
</dbReference>
<dbReference type="PROSITE" id="PS50216">
    <property type="entry name" value="DHHC"/>
    <property type="match status" value="1"/>
</dbReference>
<evidence type="ECO:0000256" key="1">
    <source>
        <dbReference type="ARBA" id="ARBA00004127"/>
    </source>
</evidence>
<keyword evidence="4 10" id="KW-1133">Transmembrane helix</keyword>
<evidence type="ECO:0000256" key="9">
    <source>
        <dbReference type="ARBA" id="ARBA00048048"/>
    </source>
</evidence>
<keyword evidence="8 10" id="KW-0012">Acyltransferase</keyword>
<evidence type="ECO:0000256" key="5">
    <source>
        <dbReference type="ARBA" id="ARBA00023136"/>
    </source>
</evidence>
<dbReference type="EC" id="2.3.1.225" evidence="10"/>
<dbReference type="GeneID" id="31364456"/>
<keyword evidence="6" id="KW-0564">Palmitate</keyword>
<feature type="transmembrane region" description="Helical" evidence="10">
    <location>
        <begin position="243"/>
        <end position="264"/>
    </location>
</feature>
<dbReference type="STRING" id="670386.D3BK99"/>
<comment type="domain">
    <text evidence="10">The DHHC domain is required for palmitoyltransferase activity.</text>
</comment>
<evidence type="ECO:0000259" key="12">
    <source>
        <dbReference type="Pfam" id="PF01529"/>
    </source>
</evidence>
<dbReference type="PANTHER" id="PTHR22883:SF43">
    <property type="entry name" value="PALMITOYLTRANSFERASE APP"/>
    <property type="match status" value="1"/>
</dbReference>
<comment type="subcellular location">
    <subcellularLocation>
        <location evidence="1">Endomembrane system</location>
        <topology evidence="1">Multi-pass membrane protein</topology>
    </subcellularLocation>
</comment>
<keyword evidence="5 10" id="KW-0472">Membrane</keyword>
<dbReference type="InterPro" id="IPR001594">
    <property type="entry name" value="Palmitoyltrfase_DHHC"/>
</dbReference>
<evidence type="ECO:0000256" key="10">
    <source>
        <dbReference type="RuleBase" id="RU079119"/>
    </source>
</evidence>
<feature type="compositionally biased region" description="Low complexity" evidence="11">
    <location>
        <begin position="110"/>
        <end position="134"/>
    </location>
</feature>
<feature type="domain" description="Palmitoyltransferase DHHC" evidence="12">
    <location>
        <begin position="156"/>
        <end position="277"/>
    </location>
</feature>
<dbReference type="Proteomes" id="UP000001396">
    <property type="component" value="Unassembled WGS sequence"/>
</dbReference>
<evidence type="ECO:0000256" key="8">
    <source>
        <dbReference type="ARBA" id="ARBA00023315"/>
    </source>
</evidence>
<gene>
    <name evidence="13" type="ORF">PPL_08980</name>
</gene>
<sequence>MNTRYLYLVALSLIIIPSIFFASFVIPILYVRVGYYFIIPWAFLLVSSVNTLLVARSIDPGYLPRVIKKSIDDTTVDMPLDNNNNSNSNSTFLDIETVSSDNINKALDTNPSSSSDSISSFEQQQQQQNPNNIPIKKKKQSKKTININGESITIFYCKSCNIYRPPRCSHCSECNRCVMEFDHHCPWISNCVGKRNYRYFVYFVWSAVGLSIMTMASSIVTIIKLTNEQGSFVSAVAKSPVALLLAGYAFLLFWTLIGLGGYHLHLICKDVTTREDTTDLSKV</sequence>
<dbReference type="InParanoid" id="D3BK99"/>
<dbReference type="AlphaFoldDB" id="D3BK99"/>
<evidence type="ECO:0000256" key="11">
    <source>
        <dbReference type="SAM" id="MobiDB-lite"/>
    </source>
</evidence>
<dbReference type="RefSeq" id="XP_020430454.1">
    <property type="nucleotide sequence ID" value="XM_020579779.1"/>
</dbReference>
<organism evidence="13 14">
    <name type="scientific">Heterostelium pallidum (strain ATCC 26659 / Pp 5 / PN500)</name>
    <name type="common">Cellular slime mold</name>
    <name type="synonym">Polysphondylium pallidum</name>
    <dbReference type="NCBI Taxonomy" id="670386"/>
    <lineage>
        <taxon>Eukaryota</taxon>
        <taxon>Amoebozoa</taxon>
        <taxon>Evosea</taxon>
        <taxon>Eumycetozoa</taxon>
        <taxon>Dictyostelia</taxon>
        <taxon>Acytosteliales</taxon>
        <taxon>Acytosteliaceae</taxon>
        <taxon>Heterostelium</taxon>
    </lineage>
</organism>
<dbReference type="OMA" id="TIFYCKS"/>
<keyword evidence="3 10" id="KW-0812">Transmembrane</keyword>
<protein>
    <recommendedName>
        <fullName evidence="10">Palmitoyltransferase</fullName>
        <ecNumber evidence="10">2.3.1.225</ecNumber>
    </recommendedName>
</protein>
<comment type="catalytic activity">
    <reaction evidence="9 10">
        <text>L-cysteinyl-[protein] + hexadecanoyl-CoA = S-hexadecanoyl-L-cysteinyl-[protein] + CoA</text>
        <dbReference type="Rhea" id="RHEA:36683"/>
        <dbReference type="Rhea" id="RHEA-COMP:10131"/>
        <dbReference type="Rhea" id="RHEA-COMP:11032"/>
        <dbReference type="ChEBI" id="CHEBI:29950"/>
        <dbReference type="ChEBI" id="CHEBI:57287"/>
        <dbReference type="ChEBI" id="CHEBI:57379"/>
        <dbReference type="ChEBI" id="CHEBI:74151"/>
        <dbReference type="EC" id="2.3.1.225"/>
    </reaction>
</comment>
<dbReference type="GO" id="GO:0006612">
    <property type="term" value="P:protein targeting to membrane"/>
    <property type="evidence" value="ECO:0007669"/>
    <property type="project" value="TreeGrafter"/>
</dbReference>
<evidence type="ECO:0000256" key="2">
    <source>
        <dbReference type="ARBA" id="ARBA00022679"/>
    </source>
</evidence>
<evidence type="ECO:0000313" key="13">
    <source>
        <dbReference type="EMBL" id="EFA78329.1"/>
    </source>
</evidence>
<dbReference type="GO" id="GO:0019706">
    <property type="term" value="F:protein-cysteine S-palmitoyltransferase activity"/>
    <property type="evidence" value="ECO:0007669"/>
    <property type="project" value="UniProtKB-EC"/>
</dbReference>
<name>D3BK99_HETP5</name>
<dbReference type="PANTHER" id="PTHR22883">
    <property type="entry name" value="ZINC FINGER DHHC DOMAIN CONTAINING PROTEIN"/>
    <property type="match status" value="1"/>
</dbReference>
<feature type="region of interest" description="Disordered" evidence="11">
    <location>
        <begin position="109"/>
        <end position="141"/>
    </location>
</feature>
<proteinExistence type="inferred from homology"/>
<reference evidence="13 14" key="1">
    <citation type="journal article" date="2011" name="Genome Res.">
        <title>Phylogeny-wide analysis of social amoeba genomes highlights ancient origins for complex intercellular communication.</title>
        <authorList>
            <person name="Heidel A.J."/>
            <person name="Lawal H.M."/>
            <person name="Felder M."/>
            <person name="Schilde C."/>
            <person name="Helps N.R."/>
            <person name="Tunggal B."/>
            <person name="Rivero F."/>
            <person name="John U."/>
            <person name="Schleicher M."/>
            <person name="Eichinger L."/>
            <person name="Platzer M."/>
            <person name="Noegel A.A."/>
            <person name="Schaap P."/>
            <person name="Gloeckner G."/>
        </authorList>
    </citation>
    <scope>NUCLEOTIDE SEQUENCE [LARGE SCALE GENOMIC DNA]</scope>
    <source>
        <strain evidence="14">ATCC 26659 / Pp 5 / PN500</strain>
    </source>
</reference>
<dbReference type="FunCoup" id="D3BK99">
    <property type="interactions" value="25"/>
</dbReference>
<feature type="transmembrane region" description="Helical" evidence="10">
    <location>
        <begin position="35"/>
        <end position="55"/>
    </location>
</feature>
<dbReference type="GO" id="GO:0005783">
    <property type="term" value="C:endoplasmic reticulum"/>
    <property type="evidence" value="ECO:0007669"/>
    <property type="project" value="TreeGrafter"/>
</dbReference>
<keyword evidence="2 10" id="KW-0808">Transferase</keyword>
<comment type="caution">
    <text evidence="13">The sequence shown here is derived from an EMBL/GenBank/DDBJ whole genome shotgun (WGS) entry which is preliminary data.</text>
</comment>
<evidence type="ECO:0000256" key="3">
    <source>
        <dbReference type="ARBA" id="ARBA00022692"/>
    </source>
</evidence>
<feature type="transmembrane region" description="Helical" evidence="10">
    <location>
        <begin position="7"/>
        <end position="29"/>
    </location>
</feature>
<evidence type="ECO:0000256" key="4">
    <source>
        <dbReference type="ARBA" id="ARBA00022989"/>
    </source>
</evidence>
<dbReference type="GO" id="GO:0005794">
    <property type="term" value="C:Golgi apparatus"/>
    <property type="evidence" value="ECO:0007669"/>
    <property type="project" value="TreeGrafter"/>
</dbReference>
<dbReference type="InterPro" id="IPR039859">
    <property type="entry name" value="PFA4/ZDH16/20/ERF2-like"/>
</dbReference>
<comment type="similarity">
    <text evidence="10">Belongs to the DHHC palmitoyltransferase family.</text>
</comment>
<keyword evidence="14" id="KW-1185">Reference proteome</keyword>
<feature type="transmembrane region" description="Helical" evidence="10">
    <location>
        <begin position="199"/>
        <end position="223"/>
    </location>
</feature>
<dbReference type="Pfam" id="PF01529">
    <property type="entry name" value="DHHC"/>
    <property type="match status" value="1"/>
</dbReference>
<evidence type="ECO:0000256" key="6">
    <source>
        <dbReference type="ARBA" id="ARBA00023139"/>
    </source>
</evidence>